<dbReference type="SUPFAM" id="SSF52499">
    <property type="entry name" value="Isochorismatase-like hydrolases"/>
    <property type="match status" value="1"/>
</dbReference>
<comment type="caution">
    <text evidence="5">The sequence shown here is derived from an EMBL/GenBank/DDBJ whole genome shotgun (WGS) entry which is preliminary data.</text>
</comment>
<dbReference type="Pfam" id="PF00857">
    <property type="entry name" value="Isochorismatase"/>
    <property type="match status" value="1"/>
</dbReference>
<dbReference type="AlphaFoldDB" id="A0A8H7XKL7"/>
<dbReference type="InterPro" id="IPR036380">
    <property type="entry name" value="Isochorismatase-like_sf"/>
</dbReference>
<reference evidence="5" key="1">
    <citation type="submission" date="2021-02" db="EMBL/GenBank/DDBJ databases">
        <title>Psilocybe cubensis genome.</title>
        <authorList>
            <person name="Mckernan K.J."/>
            <person name="Crawford S."/>
            <person name="Trippe A."/>
            <person name="Kane L.T."/>
            <person name="Mclaughlin S."/>
        </authorList>
    </citation>
    <scope>NUCLEOTIDE SEQUENCE [LARGE SCALE GENOMIC DNA]</scope>
    <source>
        <strain evidence="5">MGC-MH-2018</strain>
    </source>
</reference>
<feature type="compositionally biased region" description="Polar residues" evidence="3">
    <location>
        <begin position="1"/>
        <end position="21"/>
    </location>
</feature>
<proteinExistence type="inferred from homology"/>
<keyword evidence="2" id="KW-0378">Hydrolase</keyword>
<organism evidence="5">
    <name type="scientific">Psilocybe cubensis</name>
    <name type="common">Psychedelic mushroom</name>
    <name type="synonym">Stropharia cubensis</name>
    <dbReference type="NCBI Taxonomy" id="181762"/>
    <lineage>
        <taxon>Eukaryota</taxon>
        <taxon>Fungi</taxon>
        <taxon>Dikarya</taxon>
        <taxon>Basidiomycota</taxon>
        <taxon>Agaricomycotina</taxon>
        <taxon>Agaricomycetes</taxon>
        <taxon>Agaricomycetidae</taxon>
        <taxon>Agaricales</taxon>
        <taxon>Agaricineae</taxon>
        <taxon>Strophariaceae</taxon>
        <taxon>Psilocybe</taxon>
    </lineage>
</organism>
<dbReference type="GO" id="GO:0016787">
    <property type="term" value="F:hydrolase activity"/>
    <property type="evidence" value="ECO:0007669"/>
    <property type="project" value="UniProtKB-KW"/>
</dbReference>
<dbReference type="Gene3D" id="3.40.50.850">
    <property type="entry name" value="Isochorismatase-like"/>
    <property type="match status" value="1"/>
</dbReference>
<dbReference type="PANTHER" id="PTHR43540:SF1">
    <property type="entry name" value="ISOCHORISMATASE HYDROLASE"/>
    <property type="match status" value="1"/>
</dbReference>
<evidence type="ECO:0000256" key="1">
    <source>
        <dbReference type="ARBA" id="ARBA00006336"/>
    </source>
</evidence>
<name>A0A8H7XKL7_PSICU</name>
<gene>
    <name evidence="5" type="ORF">JR316_012432</name>
</gene>
<dbReference type="OrthoDB" id="167809at2759"/>
<feature type="domain" description="Isochorismatase-like" evidence="4">
    <location>
        <begin position="43"/>
        <end position="179"/>
    </location>
</feature>
<sequence>MSPDSSILPTDNLSPLSSAYRSSTSSPDETSSQPISEHAAHRVLLLLDIQVAMLSPPPIGVPASATVHAHLTQILAYARAASPPPLIVHVRNSGDVGDADEPNAPGWQLIFPPLPGEVVLDKRKNSAFAGTNLSSIIAPDAEIVVAGFQTDYSIRATCSSALKRGNEVLLIRGAHATYDRIEVLHGGGITPASRIEGEVEAELEEAGVHILDMKDVPGIFMDR</sequence>
<evidence type="ECO:0000259" key="4">
    <source>
        <dbReference type="Pfam" id="PF00857"/>
    </source>
</evidence>
<dbReference type="PANTHER" id="PTHR43540">
    <property type="entry name" value="PEROXYUREIDOACRYLATE/UREIDOACRYLATE AMIDOHYDROLASE-RELATED"/>
    <property type="match status" value="1"/>
</dbReference>
<comment type="similarity">
    <text evidence="1">Belongs to the isochorismatase family.</text>
</comment>
<feature type="compositionally biased region" description="Low complexity" evidence="3">
    <location>
        <begin position="22"/>
        <end position="32"/>
    </location>
</feature>
<evidence type="ECO:0000256" key="2">
    <source>
        <dbReference type="ARBA" id="ARBA00022801"/>
    </source>
</evidence>
<dbReference type="InterPro" id="IPR050272">
    <property type="entry name" value="Isochorismatase-like_hydrls"/>
</dbReference>
<evidence type="ECO:0000313" key="5">
    <source>
        <dbReference type="EMBL" id="KAG5162547.1"/>
    </source>
</evidence>
<dbReference type="EMBL" id="JAFIQS010000018">
    <property type="protein sequence ID" value="KAG5162547.1"/>
    <property type="molecule type" value="Genomic_DNA"/>
</dbReference>
<feature type="region of interest" description="Disordered" evidence="3">
    <location>
        <begin position="1"/>
        <end position="35"/>
    </location>
</feature>
<accession>A0A8H7XKL7</accession>
<protein>
    <recommendedName>
        <fullName evidence="4">Isochorismatase-like domain-containing protein</fullName>
    </recommendedName>
</protein>
<evidence type="ECO:0000256" key="3">
    <source>
        <dbReference type="SAM" id="MobiDB-lite"/>
    </source>
</evidence>
<dbReference type="InterPro" id="IPR000868">
    <property type="entry name" value="Isochorismatase-like_dom"/>
</dbReference>